<dbReference type="Proteomes" id="UP001432011">
    <property type="component" value="Chromosome"/>
</dbReference>
<evidence type="ECO:0000256" key="3">
    <source>
        <dbReference type="ARBA" id="ARBA00023004"/>
    </source>
</evidence>
<dbReference type="PANTHER" id="PTHR46696:SF1">
    <property type="entry name" value="CYTOCHROME P450 YJIB-RELATED"/>
    <property type="match status" value="1"/>
</dbReference>
<evidence type="ECO:0000313" key="6">
    <source>
        <dbReference type="Proteomes" id="UP001432011"/>
    </source>
</evidence>
<comment type="similarity">
    <text evidence="1">Belongs to the cytochrome P450 family.</text>
</comment>
<protein>
    <submittedName>
        <fullName evidence="5">Cytochrome P450</fullName>
    </submittedName>
</protein>
<dbReference type="InterPro" id="IPR001128">
    <property type="entry name" value="Cyt_P450"/>
</dbReference>
<dbReference type="Gene3D" id="1.10.630.10">
    <property type="entry name" value="Cytochrome P450"/>
    <property type="match status" value="1"/>
</dbReference>
<evidence type="ECO:0000313" key="5">
    <source>
        <dbReference type="EMBL" id="WUP76898.1"/>
    </source>
</evidence>
<evidence type="ECO:0000256" key="4">
    <source>
        <dbReference type="SAM" id="MobiDB-lite"/>
    </source>
</evidence>
<evidence type="ECO:0000256" key="1">
    <source>
        <dbReference type="ARBA" id="ARBA00010617"/>
    </source>
</evidence>
<dbReference type="SUPFAM" id="SSF48264">
    <property type="entry name" value="Cytochrome P450"/>
    <property type="match status" value="1"/>
</dbReference>
<dbReference type="Pfam" id="PF00067">
    <property type="entry name" value="p450"/>
    <property type="match status" value="1"/>
</dbReference>
<gene>
    <name evidence="5" type="ORF">OG913_07780</name>
</gene>
<keyword evidence="6" id="KW-1185">Reference proteome</keyword>
<accession>A0ABZ1SXJ8</accession>
<keyword evidence="3" id="KW-0408">Iron</keyword>
<keyword evidence="2" id="KW-0479">Metal-binding</keyword>
<dbReference type="PRINTS" id="PR00465">
    <property type="entry name" value="EP450IV"/>
</dbReference>
<sequence>MTADQPATPERRLTRHADVRAVLADPRFLVPAAPAAQPGSGMAWLRGAVSRFSNGAEHAHRRARVAELIDALDPVRLRREARERAVAELAGGARVDVMARIARRVPVGVLATALGVPQGRREEVAEAVTAMAAAYHLPPAPSTTTGAASPEAASPGAASPGAASPGAVSPDNAAVAVLAGALAGALGDGLGDGRQPDPGLLAAVAAALIQACDATAGLVGNTLAVVTRLPADLSVRWPVEALLTETLRWDPPVRLTRRVAAEDATAGGVLVPAGAVVVLDLAAANRDPEVFPDPHRFDPARVDPARVDPARVDAGRVDSDGRGGGHLGFGSGIRPCPGEGAALALAAGVVEAALAHRLADPEIPYEPSPNLRVPACLHLESAATVKGPR</sequence>
<feature type="region of interest" description="Disordered" evidence="4">
    <location>
        <begin position="138"/>
        <end position="166"/>
    </location>
</feature>
<proteinExistence type="inferred from homology"/>
<organism evidence="5 6">
    <name type="scientific">Microbispora hainanensis</name>
    <dbReference type="NCBI Taxonomy" id="568844"/>
    <lineage>
        <taxon>Bacteria</taxon>
        <taxon>Bacillati</taxon>
        <taxon>Actinomycetota</taxon>
        <taxon>Actinomycetes</taxon>
        <taxon>Streptosporangiales</taxon>
        <taxon>Streptosporangiaceae</taxon>
        <taxon>Microbispora</taxon>
    </lineage>
</organism>
<name>A0ABZ1SXJ8_9ACTN</name>
<feature type="compositionally biased region" description="Low complexity" evidence="4">
    <location>
        <begin position="142"/>
        <end position="166"/>
    </location>
</feature>
<dbReference type="RefSeq" id="WP_328710063.1">
    <property type="nucleotide sequence ID" value="NZ_CP108085.1"/>
</dbReference>
<reference evidence="5" key="1">
    <citation type="submission" date="2022-10" db="EMBL/GenBank/DDBJ databases">
        <title>The complete genomes of actinobacterial strains from the NBC collection.</title>
        <authorList>
            <person name="Joergensen T.S."/>
            <person name="Alvarez Arevalo M."/>
            <person name="Sterndorff E.B."/>
            <person name="Faurdal D."/>
            <person name="Vuksanovic O."/>
            <person name="Mourched A.-S."/>
            <person name="Charusanti P."/>
            <person name="Shaw S."/>
            <person name="Blin K."/>
            <person name="Weber T."/>
        </authorList>
    </citation>
    <scope>NUCLEOTIDE SEQUENCE</scope>
    <source>
        <strain evidence="5">NBC_00254</strain>
    </source>
</reference>
<dbReference type="InterPro" id="IPR036396">
    <property type="entry name" value="Cyt_P450_sf"/>
</dbReference>
<dbReference type="PANTHER" id="PTHR46696">
    <property type="entry name" value="P450, PUTATIVE (EUROFUNG)-RELATED"/>
    <property type="match status" value="1"/>
</dbReference>
<dbReference type="EMBL" id="CP108085">
    <property type="protein sequence ID" value="WUP76898.1"/>
    <property type="molecule type" value="Genomic_DNA"/>
</dbReference>
<evidence type="ECO:0000256" key="2">
    <source>
        <dbReference type="ARBA" id="ARBA00022723"/>
    </source>
</evidence>
<dbReference type="InterPro" id="IPR002403">
    <property type="entry name" value="Cyt_P450_E_grp-IV"/>
</dbReference>